<gene>
    <name evidence="2" type="ORF">CELE_F53F4.11</name>
    <name evidence="2 4" type="ORF">F53F4.11</name>
</gene>
<dbReference type="RefSeq" id="NP_506375.1">
    <property type="nucleotide sequence ID" value="NM_073974.4"/>
</dbReference>
<dbReference type="IntAct" id="Q20720">
    <property type="interactions" value="1"/>
</dbReference>
<feature type="compositionally biased region" description="Low complexity" evidence="1">
    <location>
        <begin position="80"/>
        <end position="99"/>
    </location>
</feature>
<dbReference type="InParanoid" id="Q20720"/>
<dbReference type="WormBase" id="F53F4.11">
    <property type="protein sequence ID" value="CE20849"/>
    <property type="gene ID" value="WBGene00009993"/>
</dbReference>
<evidence type="ECO:0007829" key="5">
    <source>
        <dbReference type="PeptideAtlas" id="Q20720"/>
    </source>
</evidence>
<dbReference type="PhylomeDB" id="Q20720"/>
<protein>
    <submittedName>
        <fullName evidence="2">Ribosomal L1 domain-containing protein</fullName>
    </submittedName>
</protein>
<dbReference type="Pfam" id="PF00687">
    <property type="entry name" value="Ribosomal_L1"/>
    <property type="match status" value="1"/>
</dbReference>
<dbReference type="STRING" id="6239.F53F4.11.2"/>
<feature type="compositionally biased region" description="Acidic residues" evidence="1">
    <location>
        <begin position="107"/>
        <end position="116"/>
    </location>
</feature>
<dbReference type="PeptideAtlas" id="Q20720"/>
<organism evidence="2 3">
    <name type="scientific">Caenorhabditis elegans</name>
    <dbReference type="NCBI Taxonomy" id="6239"/>
    <lineage>
        <taxon>Eukaryota</taxon>
        <taxon>Metazoa</taxon>
        <taxon>Ecdysozoa</taxon>
        <taxon>Nematoda</taxon>
        <taxon>Chromadorea</taxon>
        <taxon>Rhabditida</taxon>
        <taxon>Rhabditina</taxon>
        <taxon>Rhabditomorpha</taxon>
        <taxon>Rhabditoidea</taxon>
        <taxon>Rhabditidae</taxon>
        <taxon>Peloderinae</taxon>
        <taxon>Caenorhabditis</taxon>
    </lineage>
</organism>
<sequence length="543" mass="59887">MGRKSTKNTPAKNVVADVPEKDEEVVVPPKTPARSPKTRAQKSLAAGGATPAPKTPAPKTPSRTTKSTVDTPAPKTPTRAAKTPVVKTPAAKTPAKKAPGVQTVPSSDEEEEDDELQVVKSVAPSVEVAKKEEENDTVEESSDDEEIEEEKSTSPKKVAKVNADDEGSIQDAKDQAPQAISALKKFFAEKNEKSLFPDIDYALNLSVTYKKSAITTDQGKIKIKLPHSTRNINNTSVCVIMPDLDQSDAAKRDFDVEKQSREWAEKIEVDHGLTSAHIAKILTKREVERIAHTYKDKRSLASTYDVFLSDGRVYNSVKSFLGKEFYRAHKCPLPFVYQKPISTAIENALRTVVYPLRRYMVRSCVNVGHLGQSSADLKENIDTVLEKIASKCPGGFANIRSIYLGASDGKPSLPIYVDNGSATEITLPTGSVRDNNPLKETSDKCSTLPDGLKIAVRKNARIRVLKEDTDQSVLFPTVHDEHSDRDRLKPKIDPAKVLKKRERRRKGKDIVKKQIKKRLEKKLKRAADGPINTIVTKKVKKTA</sequence>
<dbReference type="InterPro" id="IPR028364">
    <property type="entry name" value="Ribosomal_uL1/biogenesis"/>
</dbReference>
<keyword evidence="5" id="KW-1267">Proteomics identification</keyword>
<evidence type="ECO:0000313" key="3">
    <source>
        <dbReference type="Proteomes" id="UP000001940"/>
    </source>
</evidence>
<dbReference type="Proteomes" id="UP000001940">
    <property type="component" value="Chromosome V"/>
</dbReference>
<accession>Q20720</accession>
<dbReference type="CTD" id="179849"/>
<reference evidence="2 3" key="1">
    <citation type="journal article" date="1998" name="Science">
        <title>Genome sequence of the nematode C. elegans: a platform for investigating biology.</title>
        <authorList>
            <consortium name="The C. elegans sequencing consortium"/>
            <person name="Sulson J.E."/>
            <person name="Waterston R."/>
        </authorList>
    </citation>
    <scope>NUCLEOTIDE SEQUENCE [LARGE SCALE GENOMIC DNA]</scope>
    <source>
        <strain evidence="2 3">Bristol N2</strain>
    </source>
</reference>
<dbReference type="SMR" id="Q20720"/>
<dbReference type="GeneID" id="179849"/>
<evidence type="ECO:0000313" key="4">
    <source>
        <dbReference type="WormBase" id="F53F4.11"/>
    </source>
</evidence>
<dbReference type="OrthoDB" id="10251727at2759"/>
<dbReference type="Gene3D" id="3.30.190.20">
    <property type="match status" value="1"/>
</dbReference>
<dbReference type="UCSC" id="F53F4.11.1">
    <property type="organism name" value="c. elegans"/>
</dbReference>
<dbReference type="FunCoup" id="Q20720">
    <property type="interactions" value="16"/>
</dbReference>
<dbReference type="EMBL" id="BX284605">
    <property type="protein sequence ID" value="CAB01204.1"/>
    <property type="molecule type" value="Genomic_DNA"/>
</dbReference>
<name>Q20720_CAEEL</name>
<dbReference type="OMA" id="CAPPADT"/>
<dbReference type="SUPFAM" id="SSF56808">
    <property type="entry name" value="Ribosomal protein L1"/>
    <property type="match status" value="1"/>
</dbReference>
<dbReference type="DIP" id="DIP-24448N"/>
<evidence type="ECO:0000256" key="1">
    <source>
        <dbReference type="SAM" id="MobiDB-lite"/>
    </source>
</evidence>
<keyword evidence="3" id="KW-1185">Reference proteome</keyword>
<dbReference type="eggNOG" id="KOG1685">
    <property type="taxonomic scope" value="Eukaryota"/>
</dbReference>
<dbReference type="InterPro" id="IPR023674">
    <property type="entry name" value="Ribosomal_uL1-like"/>
</dbReference>
<dbReference type="PIR" id="T22585">
    <property type="entry name" value="T22585"/>
</dbReference>
<dbReference type="Gene3D" id="3.40.50.790">
    <property type="match status" value="1"/>
</dbReference>
<feature type="compositionally biased region" description="Acidic residues" evidence="1">
    <location>
        <begin position="134"/>
        <end position="149"/>
    </location>
</feature>
<dbReference type="KEGG" id="cel:CELE_F53F4.11"/>
<dbReference type="AlphaFoldDB" id="Q20720"/>
<dbReference type="Bgee" id="WBGene00009993">
    <property type="expression patterns" value="Expressed in germ line (C elegans) and 4 other cell types or tissues"/>
</dbReference>
<proteinExistence type="evidence at protein level"/>
<evidence type="ECO:0000313" key="2">
    <source>
        <dbReference type="EMBL" id="CAB01204.1"/>
    </source>
</evidence>
<feature type="region of interest" description="Disordered" evidence="1">
    <location>
        <begin position="1"/>
        <end position="174"/>
    </location>
</feature>
<dbReference type="HOGENOM" id="CLU_485918_0_0_1"/>
<dbReference type="FunFam" id="3.40.50.790:FF:000017">
    <property type="entry name" value="Protein CBG11519"/>
    <property type="match status" value="1"/>
</dbReference>
<dbReference type="CDD" id="cd00403">
    <property type="entry name" value="Ribosomal_L1"/>
    <property type="match status" value="1"/>
</dbReference>
<dbReference type="AGR" id="WB:WBGene00009993"/>
<dbReference type="InterPro" id="IPR016095">
    <property type="entry name" value="Ribosomal_uL1_3-a/b-sand"/>
</dbReference>
<dbReference type="PaxDb" id="6239-F53F4.11"/>